<protein>
    <submittedName>
        <fullName evidence="2">Uncharacterized protein</fullName>
    </submittedName>
</protein>
<dbReference type="PANTHER" id="PTHR21974">
    <property type="entry name" value="RE15880P"/>
    <property type="match status" value="1"/>
</dbReference>
<reference evidence="2" key="1">
    <citation type="submission" date="2020-05" db="UniProtKB">
        <authorList>
            <consortium name="EnsemblMetazoa"/>
        </authorList>
    </citation>
    <scope>IDENTIFICATION</scope>
    <source>
        <strain evidence="2">MAF</strain>
    </source>
</reference>
<feature type="region of interest" description="Disordered" evidence="1">
    <location>
        <begin position="539"/>
        <end position="559"/>
    </location>
</feature>
<feature type="region of interest" description="Disordered" evidence="1">
    <location>
        <begin position="15"/>
        <end position="35"/>
    </location>
</feature>
<evidence type="ECO:0000256" key="1">
    <source>
        <dbReference type="SAM" id="MobiDB-lite"/>
    </source>
</evidence>
<dbReference type="Proteomes" id="UP000075903">
    <property type="component" value="Unassembled WGS sequence"/>
</dbReference>
<organism evidence="2 3">
    <name type="scientific">Anopheles merus</name>
    <name type="common">Mosquito</name>
    <dbReference type="NCBI Taxonomy" id="30066"/>
    <lineage>
        <taxon>Eukaryota</taxon>
        <taxon>Metazoa</taxon>
        <taxon>Ecdysozoa</taxon>
        <taxon>Arthropoda</taxon>
        <taxon>Hexapoda</taxon>
        <taxon>Insecta</taxon>
        <taxon>Pterygota</taxon>
        <taxon>Neoptera</taxon>
        <taxon>Endopterygota</taxon>
        <taxon>Diptera</taxon>
        <taxon>Nematocera</taxon>
        <taxon>Culicoidea</taxon>
        <taxon>Culicidae</taxon>
        <taxon>Anophelinae</taxon>
        <taxon>Anopheles</taxon>
    </lineage>
</organism>
<dbReference type="VEuPathDB" id="VectorBase:AMEM001102"/>
<dbReference type="GO" id="GO:0005929">
    <property type="term" value="C:cilium"/>
    <property type="evidence" value="ECO:0007669"/>
    <property type="project" value="TreeGrafter"/>
</dbReference>
<proteinExistence type="predicted"/>
<keyword evidence="3" id="KW-1185">Reference proteome</keyword>
<sequence length="559" mass="61417">MHTGMGCSSSVVLEESVPAGHPPTPVMDTDGGYGLHQPPAFLPKQSESFVEAYRRLDEEICALESTTPGPRLMTAEAWVELLNSAKRGGVEQGVTIPPPQPPPPPLPNEVMLGNGTVPNGGIFRRPITAEKDQQAESARAELVKIILKLDIVSNQFKAAQQEEFVARLSRTAMDQEADHFREEMIVHARKRALTLRKDFERLKRLYAEQDLLLSTVYSGAYGTVNEQTLDSELDAARDVRDRLGGAVEQWRIAGGLLRAAAKGLHQVVDYWELLRPSKSAAETIELALDARSTCHGALMALEAAQAALPSVEIPYITIRQQSAVRHALIYLLTDMVNPARYQHTRDVFGVFSANVAKAVHWLHECYSETLKQDLDSADQVATLLAKNLREERLRHIGSRMPNRSLQPSYRKGKLSYLRCPPRISSCAPTAITLSDINDTIAPQKAPFPLMCGENIPRKKIPSIVPEVTPDTEIAKLKILPSCSTTNTSSRQITPIVITITFTTVLAVLSFSANRGRIKSSNSVPDSVFMLVDMDERAAEKMPTTNRPGSPGMCLATSST</sequence>
<dbReference type="AlphaFoldDB" id="A0A182UNV8"/>
<dbReference type="PANTHER" id="PTHR21974:SF2">
    <property type="entry name" value="RE15880P"/>
    <property type="match status" value="1"/>
</dbReference>
<dbReference type="EnsemblMetazoa" id="AMEM001102-RA">
    <property type="protein sequence ID" value="AMEM001102-PA"/>
    <property type="gene ID" value="AMEM001102"/>
</dbReference>
<accession>A0A182UNV8</accession>
<evidence type="ECO:0000313" key="2">
    <source>
        <dbReference type="EnsemblMetazoa" id="AMEM001102-PA"/>
    </source>
</evidence>
<dbReference type="VEuPathDB" id="VectorBase:AMEM21_007309"/>
<evidence type="ECO:0000313" key="3">
    <source>
        <dbReference type="Proteomes" id="UP000075903"/>
    </source>
</evidence>
<name>A0A182UNV8_ANOME</name>